<keyword evidence="8" id="KW-0732">Signal</keyword>
<reference evidence="10" key="1">
    <citation type="journal article" date="2020" name="BMC">
        <title>Leishmania infection induces a limited differential gene expression in the sand fly midgut.</title>
        <authorList>
            <person name="Coutinho-Abreu I.V."/>
            <person name="Serafim T.D."/>
            <person name="Meneses C."/>
            <person name="Kamhawi S."/>
            <person name="Oliveira F."/>
            <person name="Valenzuela J.G."/>
        </authorList>
    </citation>
    <scope>NUCLEOTIDE SEQUENCE</scope>
    <source>
        <strain evidence="10">Jacobina</strain>
        <tissue evidence="10">Midgut</tissue>
    </source>
</reference>
<sequence length="602" mass="67717">MDLHEHIMYLFLTLIGLCFALGCRQVRRKNATCDERVSQRISKEEKKARKERKDSSGISSDDEANLLEKKSDDGSSDTSEGTRNVRGRRYGRSKGKKQRSMWREKSTTSEATRGHREEEEEEEKELHYYVVATSSSGSEDSPKKSPNFRGKNTTKNPRRQRRNQRKDSQESVEKVAVGPRKDKEKSVNFSGCDEERIWTLTPPLRQHTKLNMSEETLTSCLRSYVLLPYQLRPLGFPVTCDWDRRRAIIYKSSPGEFFALKRASIATNGSVFDVNAAEFVPASHGEVTHVSPVIVNECDGLEKPSQEALLSEDSGQSSGSSSPPSVDGEDALDDTVTFIPSEEKRCCRCGRGFFVTVDGEYLTHEQCVFHWGKLQRVDCLPFGRVEFSCCGGDAGSRGCTTNRLHVWYGLQTGLNGPFEGFVATRPGASDGKHQIFGLDCEMCFTGRGLELCKVSVVASDGRLLYERLVRPECPIVDYNTRFSGISEQDFTSRGQAVRTLKEVQQDLLKMISAEAILIGHGLENDLRALKIIHRNIIDTSVVFPHTSGLPFRRSLKSLAKTFLKRDIQTAATGHDSLEDSRACIELMLWRVRKDFRTSINAH</sequence>
<name>A0A7G3APL2_LUTLO</name>
<dbReference type="InterPro" id="IPR013520">
    <property type="entry name" value="Ribonucl_H"/>
</dbReference>
<evidence type="ECO:0000256" key="5">
    <source>
        <dbReference type="ARBA" id="ARBA00022839"/>
    </source>
</evidence>
<feature type="region of interest" description="Disordered" evidence="7">
    <location>
        <begin position="34"/>
        <end position="188"/>
    </location>
</feature>
<comment type="similarity">
    <text evidence="2">Belongs to the REXO1/REXO3 family.</text>
</comment>
<dbReference type="PANTHER" id="PTHR12801:SF115">
    <property type="entry name" value="FI18136P1-RELATED"/>
    <property type="match status" value="1"/>
</dbReference>
<feature type="compositionally biased region" description="Basic and acidic residues" evidence="7">
    <location>
        <begin position="34"/>
        <end position="55"/>
    </location>
</feature>
<organism evidence="10">
    <name type="scientific">Lutzomyia longipalpis</name>
    <name type="common">Sand fly</name>
    <dbReference type="NCBI Taxonomy" id="7200"/>
    <lineage>
        <taxon>Eukaryota</taxon>
        <taxon>Metazoa</taxon>
        <taxon>Ecdysozoa</taxon>
        <taxon>Arthropoda</taxon>
        <taxon>Hexapoda</taxon>
        <taxon>Insecta</taxon>
        <taxon>Pterygota</taxon>
        <taxon>Neoptera</taxon>
        <taxon>Endopterygota</taxon>
        <taxon>Diptera</taxon>
        <taxon>Nematocera</taxon>
        <taxon>Psychodoidea</taxon>
        <taxon>Psychodidae</taxon>
        <taxon>Lutzomyia</taxon>
        <taxon>Lutzomyia</taxon>
    </lineage>
</organism>
<evidence type="ECO:0000259" key="9">
    <source>
        <dbReference type="SMART" id="SM00479"/>
    </source>
</evidence>
<feature type="compositionally biased region" description="Basic and acidic residues" evidence="7">
    <location>
        <begin position="101"/>
        <end position="117"/>
    </location>
</feature>
<accession>A0A7G3APL2</accession>
<dbReference type="GO" id="GO:0004527">
    <property type="term" value="F:exonuclease activity"/>
    <property type="evidence" value="ECO:0007669"/>
    <property type="project" value="UniProtKB-KW"/>
</dbReference>
<evidence type="ECO:0000256" key="8">
    <source>
        <dbReference type="SAM" id="SignalP"/>
    </source>
</evidence>
<keyword evidence="5" id="KW-0269">Exonuclease</keyword>
<feature type="chain" id="PRO_5028877169" evidence="8">
    <location>
        <begin position="21"/>
        <end position="602"/>
    </location>
</feature>
<dbReference type="GO" id="GO:0003676">
    <property type="term" value="F:nucleic acid binding"/>
    <property type="evidence" value="ECO:0007669"/>
    <property type="project" value="InterPro"/>
</dbReference>
<evidence type="ECO:0000313" key="10">
    <source>
        <dbReference type="EMBL" id="MBC1175891.1"/>
    </source>
</evidence>
<evidence type="ECO:0000256" key="7">
    <source>
        <dbReference type="SAM" id="MobiDB-lite"/>
    </source>
</evidence>
<dbReference type="InterPro" id="IPR034922">
    <property type="entry name" value="REX1-like_exo"/>
</dbReference>
<evidence type="ECO:0000256" key="4">
    <source>
        <dbReference type="ARBA" id="ARBA00022801"/>
    </source>
</evidence>
<proteinExistence type="inferred from homology"/>
<dbReference type="VEuPathDB" id="VectorBase:LLONM1_000045"/>
<evidence type="ECO:0000256" key="2">
    <source>
        <dbReference type="ARBA" id="ARBA00006357"/>
    </source>
</evidence>
<feature type="signal peptide" evidence="8">
    <location>
        <begin position="1"/>
        <end position="20"/>
    </location>
</feature>
<dbReference type="InterPro" id="IPR036397">
    <property type="entry name" value="RNaseH_sf"/>
</dbReference>
<dbReference type="InterPro" id="IPR047021">
    <property type="entry name" value="REXO1/3/4-like"/>
</dbReference>
<feature type="compositionally biased region" description="Low complexity" evidence="7">
    <location>
        <begin position="311"/>
        <end position="326"/>
    </location>
</feature>
<dbReference type="SUPFAM" id="SSF53098">
    <property type="entry name" value="Ribonuclease H-like"/>
    <property type="match status" value="1"/>
</dbReference>
<keyword evidence="4" id="KW-0378">Hydrolase</keyword>
<dbReference type="FunFam" id="3.30.420.10:FF:000031">
    <property type="entry name" value="RNA exonuclease 1"/>
    <property type="match status" value="1"/>
</dbReference>
<dbReference type="GO" id="GO:0010629">
    <property type="term" value="P:negative regulation of gene expression"/>
    <property type="evidence" value="ECO:0007669"/>
    <property type="project" value="UniProtKB-ARBA"/>
</dbReference>
<dbReference type="PANTHER" id="PTHR12801">
    <property type="entry name" value="RNA EXONUCLEASE REXO1 / RECO3 FAMILY MEMBER-RELATED"/>
    <property type="match status" value="1"/>
</dbReference>
<comment type="subcellular location">
    <subcellularLocation>
        <location evidence="1">Nucleus</location>
    </subcellularLocation>
</comment>
<dbReference type="CDD" id="cd06145">
    <property type="entry name" value="REX1_like"/>
    <property type="match status" value="1"/>
</dbReference>
<feature type="region of interest" description="Disordered" evidence="7">
    <location>
        <begin position="309"/>
        <end position="332"/>
    </location>
</feature>
<dbReference type="Gene3D" id="3.30.420.10">
    <property type="entry name" value="Ribonuclease H-like superfamily/Ribonuclease H"/>
    <property type="match status" value="1"/>
</dbReference>
<dbReference type="EMBL" id="GITU01007188">
    <property type="protein sequence ID" value="MBC1175891.1"/>
    <property type="molecule type" value="Transcribed_RNA"/>
</dbReference>
<feature type="compositionally biased region" description="Basic and acidic residues" evidence="7">
    <location>
        <begin position="165"/>
        <end position="186"/>
    </location>
</feature>
<dbReference type="Pfam" id="PF00929">
    <property type="entry name" value="RNase_T"/>
    <property type="match status" value="1"/>
</dbReference>
<evidence type="ECO:0000256" key="6">
    <source>
        <dbReference type="ARBA" id="ARBA00023242"/>
    </source>
</evidence>
<feature type="domain" description="Exonuclease" evidence="9">
    <location>
        <begin position="434"/>
        <end position="596"/>
    </location>
</feature>
<evidence type="ECO:0000256" key="3">
    <source>
        <dbReference type="ARBA" id="ARBA00022722"/>
    </source>
</evidence>
<dbReference type="GeneID" id="129790853"/>
<dbReference type="GO" id="GO:0005634">
    <property type="term" value="C:nucleus"/>
    <property type="evidence" value="ECO:0007669"/>
    <property type="project" value="UniProtKB-SubCell"/>
</dbReference>
<dbReference type="RefSeq" id="XP_055684629.1">
    <property type="nucleotide sequence ID" value="XM_055828654.1"/>
</dbReference>
<evidence type="ECO:0000256" key="1">
    <source>
        <dbReference type="ARBA" id="ARBA00004123"/>
    </source>
</evidence>
<dbReference type="AlphaFoldDB" id="A0A7G3APL2"/>
<protein>
    <submittedName>
        <fullName evidence="10">Putative wrky transcription factor protein 1</fullName>
    </submittedName>
</protein>
<dbReference type="CTD" id="31136"/>
<dbReference type="InterPro" id="IPR012337">
    <property type="entry name" value="RNaseH-like_sf"/>
</dbReference>
<keyword evidence="3" id="KW-0540">Nuclease</keyword>
<dbReference type="SMART" id="SM00479">
    <property type="entry name" value="EXOIII"/>
    <property type="match status" value="1"/>
</dbReference>
<feature type="compositionally biased region" description="Basic residues" evidence="7">
    <location>
        <begin position="85"/>
        <end position="100"/>
    </location>
</feature>
<keyword evidence="6" id="KW-0539">Nucleus</keyword>